<dbReference type="EC" id="3.5.4.3" evidence="6"/>
<evidence type="ECO:0000256" key="3">
    <source>
        <dbReference type="ARBA" id="ARBA00022801"/>
    </source>
</evidence>
<proteinExistence type="inferred from homology"/>
<dbReference type="GO" id="GO:0047974">
    <property type="term" value="F:guanosine deaminase activity"/>
    <property type="evidence" value="ECO:0007669"/>
    <property type="project" value="TreeGrafter"/>
</dbReference>
<dbReference type="InterPro" id="IPR002125">
    <property type="entry name" value="CMP_dCMP_dom"/>
</dbReference>
<reference evidence="6" key="1">
    <citation type="submission" date="2018-06" db="EMBL/GenBank/DDBJ databases">
        <authorList>
            <person name="Zhirakovskaya E."/>
        </authorList>
    </citation>
    <scope>NUCLEOTIDE SEQUENCE</scope>
</reference>
<dbReference type="FunFam" id="3.40.140.10:FF:000011">
    <property type="entry name" value="tRNA-specific adenosine deaminase"/>
    <property type="match status" value="1"/>
</dbReference>
<evidence type="ECO:0000256" key="1">
    <source>
        <dbReference type="ARBA" id="ARBA00006576"/>
    </source>
</evidence>
<protein>
    <submittedName>
        <fullName evidence="6">Guanine deaminase</fullName>
        <ecNumber evidence="6">3.5.4.3</ecNumber>
    </submittedName>
</protein>
<dbReference type="InterPro" id="IPR016193">
    <property type="entry name" value="Cytidine_deaminase-like"/>
</dbReference>
<dbReference type="PANTHER" id="PTHR11079">
    <property type="entry name" value="CYTOSINE DEAMINASE FAMILY MEMBER"/>
    <property type="match status" value="1"/>
</dbReference>
<dbReference type="EMBL" id="UOFG01000240">
    <property type="protein sequence ID" value="VAW64850.1"/>
    <property type="molecule type" value="Genomic_DNA"/>
</dbReference>
<evidence type="ECO:0000259" key="5">
    <source>
        <dbReference type="PROSITE" id="PS51747"/>
    </source>
</evidence>
<comment type="similarity">
    <text evidence="1">Belongs to the cytidine and deoxycytidylate deaminase family.</text>
</comment>
<dbReference type="GO" id="GO:0008892">
    <property type="term" value="F:guanine deaminase activity"/>
    <property type="evidence" value="ECO:0007669"/>
    <property type="project" value="UniProtKB-EC"/>
</dbReference>
<dbReference type="GO" id="GO:0006152">
    <property type="term" value="P:purine nucleoside catabolic process"/>
    <property type="evidence" value="ECO:0007669"/>
    <property type="project" value="TreeGrafter"/>
</dbReference>
<gene>
    <name evidence="6" type="ORF">MNBD_GAMMA11-2215</name>
</gene>
<keyword evidence="3 6" id="KW-0378">Hydrolase</keyword>
<evidence type="ECO:0000313" key="6">
    <source>
        <dbReference type="EMBL" id="VAW64850.1"/>
    </source>
</evidence>
<accession>A0A3B0XJJ1</accession>
<dbReference type="SUPFAM" id="SSF53927">
    <property type="entry name" value="Cytidine deaminase-like"/>
    <property type="match status" value="1"/>
</dbReference>
<organism evidence="6">
    <name type="scientific">hydrothermal vent metagenome</name>
    <dbReference type="NCBI Taxonomy" id="652676"/>
    <lineage>
        <taxon>unclassified sequences</taxon>
        <taxon>metagenomes</taxon>
        <taxon>ecological metagenomes</taxon>
    </lineage>
</organism>
<dbReference type="Gene3D" id="3.40.140.10">
    <property type="entry name" value="Cytidine Deaminase, domain 2"/>
    <property type="match status" value="1"/>
</dbReference>
<dbReference type="PROSITE" id="PS51747">
    <property type="entry name" value="CYT_DCMP_DEAMINASES_2"/>
    <property type="match status" value="1"/>
</dbReference>
<feature type="domain" description="CMP/dCMP-type deaminase" evidence="5">
    <location>
        <begin position="8"/>
        <end position="121"/>
    </location>
</feature>
<dbReference type="GO" id="GO:0008270">
    <property type="term" value="F:zinc ion binding"/>
    <property type="evidence" value="ECO:0007669"/>
    <property type="project" value="InterPro"/>
</dbReference>
<keyword evidence="2" id="KW-0479">Metal-binding</keyword>
<evidence type="ECO:0000256" key="2">
    <source>
        <dbReference type="ARBA" id="ARBA00022723"/>
    </source>
</evidence>
<evidence type="ECO:0000256" key="4">
    <source>
        <dbReference type="ARBA" id="ARBA00022833"/>
    </source>
</evidence>
<sequence>MPEHIPEQQDQPFLQQAIDLAIRSATHQGGPFGAVIVKGGKVIGKGHNQVTEACDPSAHAEIMAIRDACKNINDYQLTECTLYASCEPCPMCMSAIYWARIPRLVYAATSADAAQAGFDDQFIYNELAKPPAQRRISIKHQPHKLATQSFEAWLSNTQHKEY</sequence>
<dbReference type="PANTHER" id="PTHR11079:SF161">
    <property type="entry name" value="CMP_DCMP-TYPE DEAMINASE DOMAIN-CONTAINING PROTEIN"/>
    <property type="match status" value="1"/>
</dbReference>
<keyword evidence="4" id="KW-0862">Zinc</keyword>
<dbReference type="InterPro" id="IPR016192">
    <property type="entry name" value="APOBEC/CMP_deaminase_Zn-bd"/>
</dbReference>
<dbReference type="CDD" id="cd01285">
    <property type="entry name" value="nucleoside_deaminase"/>
    <property type="match status" value="1"/>
</dbReference>
<dbReference type="AlphaFoldDB" id="A0A3B0XJJ1"/>
<dbReference type="Pfam" id="PF00383">
    <property type="entry name" value="dCMP_cyt_deam_1"/>
    <property type="match status" value="1"/>
</dbReference>
<name>A0A3B0XJJ1_9ZZZZ</name>
<dbReference type="PROSITE" id="PS00903">
    <property type="entry name" value="CYT_DCMP_DEAMINASES_1"/>
    <property type="match status" value="1"/>
</dbReference>